<gene>
    <name evidence="2" type="ORF">SAMN05192553_102596</name>
</gene>
<dbReference type="AlphaFoldDB" id="A0A1H6WJC1"/>
<dbReference type="PANTHER" id="PTHR12110">
    <property type="entry name" value="HYDROXYPYRUVATE ISOMERASE"/>
    <property type="match status" value="1"/>
</dbReference>
<protein>
    <submittedName>
        <fullName evidence="2">Sugar phosphate isomerase/epimerase</fullName>
    </submittedName>
</protein>
<evidence type="ECO:0000313" key="2">
    <source>
        <dbReference type="EMBL" id="SEJ14207.1"/>
    </source>
</evidence>
<dbReference type="OrthoDB" id="1411356at2"/>
<dbReference type="Pfam" id="PF01261">
    <property type="entry name" value="AP_endonuc_2"/>
    <property type="match status" value="1"/>
</dbReference>
<dbReference type="Gene3D" id="3.20.20.150">
    <property type="entry name" value="Divalent-metal-dependent TIM barrel enzymes"/>
    <property type="match status" value="1"/>
</dbReference>
<dbReference type="STRING" id="1416801.SAMN05192553_102596"/>
<name>A0A1H6WJC1_9BACT</name>
<reference evidence="3" key="1">
    <citation type="submission" date="2016-10" db="EMBL/GenBank/DDBJ databases">
        <authorList>
            <person name="Varghese N."/>
            <person name="Submissions S."/>
        </authorList>
    </citation>
    <scope>NUCLEOTIDE SEQUENCE [LARGE SCALE GENOMIC DNA]</scope>
    <source>
        <strain evidence="3">IBRC-M 10761</strain>
    </source>
</reference>
<evidence type="ECO:0000259" key="1">
    <source>
        <dbReference type="Pfam" id="PF01261"/>
    </source>
</evidence>
<evidence type="ECO:0000313" key="3">
    <source>
        <dbReference type="Proteomes" id="UP000199403"/>
    </source>
</evidence>
<dbReference type="Proteomes" id="UP000199403">
    <property type="component" value="Unassembled WGS sequence"/>
</dbReference>
<dbReference type="InterPro" id="IPR050312">
    <property type="entry name" value="IolE/XylAMocC-like"/>
</dbReference>
<dbReference type="SUPFAM" id="SSF51658">
    <property type="entry name" value="Xylose isomerase-like"/>
    <property type="match status" value="1"/>
</dbReference>
<keyword evidence="3" id="KW-1185">Reference proteome</keyword>
<feature type="domain" description="Xylose isomerase-like TIM barrel" evidence="1">
    <location>
        <begin position="54"/>
        <end position="285"/>
    </location>
</feature>
<keyword evidence="2" id="KW-0413">Isomerase</keyword>
<dbReference type="InterPro" id="IPR013022">
    <property type="entry name" value="Xyl_isomerase-like_TIM-brl"/>
</dbReference>
<dbReference type="EMBL" id="FNZH01000002">
    <property type="protein sequence ID" value="SEJ14207.1"/>
    <property type="molecule type" value="Genomic_DNA"/>
</dbReference>
<dbReference type="InterPro" id="IPR036237">
    <property type="entry name" value="Xyl_isomerase-like_sf"/>
</dbReference>
<proteinExistence type="predicted"/>
<dbReference type="GO" id="GO:0016853">
    <property type="term" value="F:isomerase activity"/>
    <property type="evidence" value="ECO:0007669"/>
    <property type="project" value="UniProtKB-KW"/>
</dbReference>
<sequence>MIDIQRRKLVKKLGLLAATAVWHPVFGGGHARRADRSIGACDWSIGKTADPSAFSRAREIGLDGVQVSLGTAQNDMHLRQPPMQQAYLQASSEQGVRIASLAIGELNRVPYKSAPETEAWVRDSIDVASALSCTNILLAFFGKGDLRDDPEGKAEVVRRLRKVAPKAEEMGVNLAIESWLSAEEHLELIEAIGSPNVKVYYDVANATEMGYDIFREMELLGTEHICEIHFKENGNLLGQGKVDFARVKGTLDKIGYTNWIIMEGALPNGAEIVPAYQQNLKFVRKLIRS</sequence>
<organism evidence="2 3">
    <name type="scientific">Cyclobacterium xiamenense</name>
    <dbReference type="NCBI Taxonomy" id="1297121"/>
    <lineage>
        <taxon>Bacteria</taxon>
        <taxon>Pseudomonadati</taxon>
        <taxon>Bacteroidota</taxon>
        <taxon>Cytophagia</taxon>
        <taxon>Cytophagales</taxon>
        <taxon>Cyclobacteriaceae</taxon>
        <taxon>Cyclobacterium</taxon>
    </lineage>
</organism>
<dbReference type="RefSeq" id="WP_092171719.1">
    <property type="nucleotide sequence ID" value="NZ_FNZH01000002.1"/>
</dbReference>
<dbReference type="PANTHER" id="PTHR12110:SF53">
    <property type="entry name" value="BLR5974 PROTEIN"/>
    <property type="match status" value="1"/>
</dbReference>
<accession>A0A1H6WJC1</accession>